<evidence type="ECO:0000313" key="2">
    <source>
        <dbReference type="EMBL" id="TRM66306.1"/>
    </source>
</evidence>
<feature type="compositionally biased region" description="Low complexity" evidence="1">
    <location>
        <begin position="649"/>
        <end position="661"/>
    </location>
</feature>
<feature type="region of interest" description="Disordered" evidence="1">
    <location>
        <begin position="1023"/>
        <end position="1103"/>
    </location>
</feature>
<feature type="compositionally biased region" description="Low complexity" evidence="1">
    <location>
        <begin position="928"/>
        <end position="941"/>
    </location>
</feature>
<feature type="region of interest" description="Disordered" evidence="1">
    <location>
        <begin position="389"/>
        <end position="408"/>
    </location>
</feature>
<evidence type="ECO:0000256" key="1">
    <source>
        <dbReference type="SAM" id="MobiDB-lite"/>
    </source>
</evidence>
<accession>A0A550CNB5</accession>
<comment type="caution">
    <text evidence="2">The sequence shown here is derived from an EMBL/GenBank/DDBJ whole genome shotgun (WGS) entry which is preliminary data.</text>
</comment>
<evidence type="ECO:0000313" key="3">
    <source>
        <dbReference type="Proteomes" id="UP000320762"/>
    </source>
</evidence>
<dbReference type="OrthoDB" id="3066419at2759"/>
<feature type="compositionally biased region" description="Pro residues" evidence="1">
    <location>
        <begin position="662"/>
        <end position="687"/>
    </location>
</feature>
<feature type="compositionally biased region" description="Pro residues" evidence="1">
    <location>
        <begin position="970"/>
        <end position="995"/>
    </location>
</feature>
<dbReference type="Proteomes" id="UP000320762">
    <property type="component" value="Unassembled WGS sequence"/>
</dbReference>
<gene>
    <name evidence="2" type="ORF">BD626DRAFT_566923</name>
</gene>
<dbReference type="AlphaFoldDB" id="A0A550CNB5"/>
<dbReference type="EMBL" id="VDMD01000004">
    <property type="protein sequence ID" value="TRM66306.1"/>
    <property type="molecule type" value="Genomic_DNA"/>
</dbReference>
<dbReference type="PANTHER" id="PTHR24216">
    <property type="entry name" value="PAXILLIN-RELATED"/>
    <property type="match status" value="1"/>
</dbReference>
<feature type="region of interest" description="Disordered" evidence="1">
    <location>
        <begin position="565"/>
        <end position="601"/>
    </location>
</feature>
<organism evidence="2 3">
    <name type="scientific">Schizophyllum amplum</name>
    <dbReference type="NCBI Taxonomy" id="97359"/>
    <lineage>
        <taxon>Eukaryota</taxon>
        <taxon>Fungi</taxon>
        <taxon>Dikarya</taxon>
        <taxon>Basidiomycota</taxon>
        <taxon>Agaricomycotina</taxon>
        <taxon>Agaricomycetes</taxon>
        <taxon>Agaricomycetidae</taxon>
        <taxon>Agaricales</taxon>
        <taxon>Schizophyllaceae</taxon>
        <taxon>Schizophyllum</taxon>
    </lineage>
</organism>
<feature type="region of interest" description="Disordered" evidence="1">
    <location>
        <begin position="641"/>
        <end position="778"/>
    </location>
</feature>
<keyword evidence="3" id="KW-1185">Reference proteome</keyword>
<protein>
    <submittedName>
        <fullName evidence="2">Uncharacterized protein</fullName>
    </submittedName>
</protein>
<feature type="compositionally biased region" description="Basic and acidic residues" evidence="1">
    <location>
        <begin position="1048"/>
        <end position="1064"/>
    </location>
</feature>
<name>A0A550CNB5_9AGAR</name>
<feature type="compositionally biased region" description="Polar residues" evidence="1">
    <location>
        <begin position="571"/>
        <end position="580"/>
    </location>
</feature>
<feature type="region of interest" description="Disordered" evidence="1">
    <location>
        <begin position="914"/>
        <end position="999"/>
    </location>
</feature>
<reference evidence="2 3" key="1">
    <citation type="journal article" date="2019" name="New Phytol.">
        <title>Comparative genomics reveals unique wood-decay strategies and fruiting body development in the Schizophyllaceae.</title>
        <authorList>
            <person name="Almasi E."/>
            <person name="Sahu N."/>
            <person name="Krizsan K."/>
            <person name="Balint B."/>
            <person name="Kovacs G.M."/>
            <person name="Kiss B."/>
            <person name="Cseklye J."/>
            <person name="Drula E."/>
            <person name="Henrissat B."/>
            <person name="Nagy I."/>
            <person name="Chovatia M."/>
            <person name="Adam C."/>
            <person name="LaButti K."/>
            <person name="Lipzen A."/>
            <person name="Riley R."/>
            <person name="Grigoriev I.V."/>
            <person name="Nagy L.G."/>
        </authorList>
    </citation>
    <scope>NUCLEOTIDE SEQUENCE [LARGE SCALE GENOMIC DNA]</scope>
    <source>
        <strain evidence="2 3">NL-1724</strain>
    </source>
</reference>
<proteinExistence type="predicted"/>
<feature type="compositionally biased region" description="Low complexity" evidence="1">
    <location>
        <begin position="692"/>
        <end position="705"/>
    </location>
</feature>
<sequence length="1103" mass="120959">MNSIADLTIDRRWRYDEPRLAADAGFSDAPILALGLSVPLPSDTIVRCHRVVRYNGDQYCEWSPNADALPYNPGMQPATMVNTWPAPPADVRARRVDGSLGRFDYARFPQYGERNLWASAIQCEDETEDLPLPELRPIYRLWSCEADADHGHYPPSIINALRQSRAQVLLRSQAEHDALKAMPRSRATATLCRDVPRVSGSPTEDDLLRCHSFSAAVDQGTHYSRVSLALDAFAVFGADVRADSCVDSFDLRECPPAAKHAKRLGRWVNGLHQNWTAFLIRNGYPVFINHRYALSGYYDETELEVRSNWLSMPLRDVERISEWNEFAAAANAEVTTPSVAYDMPPAVLTDDWLRANADPSSYEFTLPGEEAQPRRLPEAATRLSIVPPSATHGPSADPAVPGYSTVPPGETAQIEDDYETVHYDPPVWRPDWYRIELVELDAEHFPWVRPPAVQALAPRRGFATKGLTRWIISSVTINGQSRVVAREVGRHNTTYREGYVFVDRQNRRMLIFRGEPMPTPGVVDEPRMGRPGPNIPFYRMVDNAGRARQTHPTVWMYAADSRHTEGRSAPVGTTAQTPSVSELPLRSEVPRNPYTSNPLDSLVDEVMRDNDDDEEDGSNDYVSFVHAARNDEEYIEFLRENATPPPSFPDATAATAVDSPVAPAPPPPEDVVMAGPPPSGPRTPPLPDDWRPNSPRSASAPPRSGWAGGATEASQGSWGGSDPSSWGASTGDDGWGGSSTTTRDSSLPSAAGDSEMSGPDSHSGAASTSAVSSPALAREDTRRHLAVRRLRRWVTPRDVLQALNALVDRASAQSFAVVGVLLLPHGAIGANGLHLMYDVYVSFDSVRGADAARTLMGAQWLIPARGTLSRRAEDRTFRVPRIDRLDDIDLGIVEQAALAERMPWQELFNRSAAVRDRRAPGPPPPPAASASSSSTSASAPADAHGGRNAWRSNAQRDYGNSWRRDSSPPSRGPPPARSSLPTPPAQGPSAPPLAPPGRLDDYARVIEQDGQMYIRLDDVLRGRLPGLRDASPPPRGGSSATSSPARRSLADRLSDPDARSDRRGKQQRRRQRPYEPYDPVPGPSRRRDRSPPPPPSAAFAART</sequence>
<feature type="compositionally biased region" description="Low complexity" evidence="1">
    <location>
        <begin position="714"/>
        <end position="746"/>
    </location>
</feature>
<dbReference type="PANTHER" id="PTHR24216:SF65">
    <property type="entry name" value="PAXILLIN-LIKE PROTEIN 1"/>
    <property type="match status" value="1"/>
</dbReference>